<gene>
    <name evidence="1" type="ORF">ORI27_32950</name>
</gene>
<dbReference type="Proteomes" id="UP001300745">
    <property type="component" value="Unassembled WGS sequence"/>
</dbReference>
<sequence>MRGELAVGQIDQRIVEVGSFDPGLEVVALLCPAVLCARPPETPAGVAVMARVRAHNEIDGKTI</sequence>
<dbReference type="EMBL" id="JAPJDO010000127">
    <property type="protein sequence ID" value="MCX2941487.1"/>
    <property type="molecule type" value="Genomic_DNA"/>
</dbReference>
<proteinExistence type="predicted"/>
<evidence type="ECO:0000313" key="2">
    <source>
        <dbReference type="Proteomes" id="UP001300745"/>
    </source>
</evidence>
<keyword evidence="2" id="KW-1185">Reference proteome</keyword>
<evidence type="ECO:0000313" key="1">
    <source>
        <dbReference type="EMBL" id="MCX2941487.1"/>
    </source>
</evidence>
<comment type="caution">
    <text evidence="1">The sequence shown here is derived from an EMBL/GenBank/DDBJ whole genome shotgun (WGS) entry which is preliminary data.</text>
</comment>
<dbReference type="RefSeq" id="WP_266001444.1">
    <property type="nucleotide sequence ID" value="NZ_JAPJDN010000127.1"/>
</dbReference>
<feature type="non-terminal residue" evidence="1">
    <location>
        <position position="63"/>
    </location>
</feature>
<protein>
    <submittedName>
        <fullName evidence="1">Uncharacterized protein</fullName>
    </submittedName>
</protein>
<reference evidence="1 2" key="1">
    <citation type="submission" date="2022-11" db="EMBL/GenBank/DDBJ databases">
        <title>Mycobacterium sp. nov.</title>
        <authorList>
            <person name="Papic B."/>
            <person name="Spicic S."/>
            <person name="Duvnjak S."/>
        </authorList>
    </citation>
    <scope>NUCLEOTIDE SEQUENCE [LARGE SCALE GENOMIC DNA]</scope>
    <source>
        <strain evidence="1 2">CVI_P4</strain>
    </source>
</reference>
<name>A0ABT3SQ47_9MYCO</name>
<organism evidence="1 2">
    <name type="scientific">Mycobacterium pinniadriaticum</name>
    <dbReference type="NCBI Taxonomy" id="2994102"/>
    <lineage>
        <taxon>Bacteria</taxon>
        <taxon>Bacillati</taxon>
        <taxon>Actinomycetota</taxon>
        <taxon>Actinomycetes</taxon>
        <taxon>Mycobacteriales</taxon>
        <taxon>Mycobacteriaceae</taxon>
        <taxon>Mycobacterium</taxon>
    </lineage>
</organism>
<accession>A0ABT3SQ47</accession>